<keyword evidence="2" id="KW-1185">Reference proteome</keyword>
<name>A0A0B2UT24_TOXCA</name>
<protein>
    <submittedName>
        <fullName evidence="1">Uncharacterized protein</fullName>
    </submittedName>
</protein>
<evidence type="ECO:0000313" key="1">
    <source>
        <dbReference type="EMBL" id="KHN72379.1"/>
    </source>
</evidence>
<comment type="caution">
    <text evidence="1">The sequence shown here is derived from an EMBL/GenBank/DDBJ whole genome shotgun (WGS) entry which is preliminary data.</text>
</comment>
<reference evidence="1 2" key="1">
    <citation type="submission" date="2014-11" db="EMBL/GenBank/DDBJ databases">
        <title>Genetic blueprint of the zoonotic pathogen Toxocara canis.</title>
        <authorList>
            <person name="Zhu X.-Q."/>
            <person name="Korhonen P.K."/>
            <person name="Cai H."/>
            <person name="Young N.D."/>
            <person name="Nejsum P."/>
            <person name="von Samson-Himmelstjerna G."/>
            <person name="Boag P.R."/>
            <person name="Tan P."/>
            <person name="Li Q."/>
            <person name="Min J."/>
            <person name="Yang Y."/>
            <person name="Wang X."/>
            <person name="Fang X."/>
            <person name="Hall R.S."/>
            <person name="Hofmann A."/>
            <person name="Sternberg P.W."/>
            <person name="Jex A.R."/>
            <person name="Gasser R.B."/>
        </authorList>
    </citation>
    <scope>NUCLEOTIDE SEQUENCE [LARGE SCALE GENOMIC DNA]</scope>
    <source>
        <strain evidence="1">PN_DK_2014</strain>
    </source>
</reference>
<gene>
    <name evidence="1" type="ORF">Tcan_12989</name>
</gene>
<dbReference type="AlphaFoldDB" id="A0A0B2UT24"/>
<evidence type="ECO:0000313" key="2">
    <source>
        <dbReference type="Proteomes" id="UP000031036"/>
    </source>
</evidence>
<organism evidence="1 2">
    <name type="scientific">Toxocara canis</name>
    <name type="common">Canine roundworm</name>
    <dbReference type="NCBI Taxonomy" id="6265"/>
    <lineage>
        <taxon>Eukaryota</taxon>
        <taxon>Metazoa</taxon>
        <taxon>Ecdysozoa</taxon>
        <taxon>Nematoda</taxon>
        <taxon>Chromadorea</taxon>
        <taxon>Rhabditida</taxon>
        <taxon>Spirurina</taxon>
        <taxon>Ascaridomorpha</taxon>
        <taxon>Ascaridoidea</taxon>
        <taxon>Toxocaridae</taxon>
        <taxon>Toxocara</taxon>
    </lineage>
</organism>
<proteinExistence type="predicted"/>
<sequence length="289" mass="33500">MGGFDISDVLLGYIKNYVGLNECSNVYCRKQTAHHTPIYEEASFRKCHTLPTGRYALKEEDNRRMGGFDISDVLLGYIKNYVGLNECSNVYCRKQTAHHTPIYEEASFRKCHTLPTGRYALKEEDNRRMGGFDISDVLLGYIKNYVGLNECSNVYCRKQTAHHTPIYEEASFRKCHTLPHINVLDMRRVTTPKRDGHHRWCGRVRCRAGEKYIRTELEQPKARSSSFERQNEKEEHGSTTFSIEYGFGILISHHQTPLSNDHFFIKNRLLQNRQTLLVGAHNSDWMGTL</sequence>
<dbReference type="EMBL" id="JPKZ01003257">
    <property type="protein sequence ID" value="KHN72379.1"/>
    <property type="molecule type" value="Genomic_DNA"/>
</dbReference>
<accession>A0A0B2UT24</accession>
<dbReference type="Proteomes" id="UP000031036">
    <property type="component" value="Unassembled WGS sequence"/>
</dbReference>